<dbReference type="InterPro" id="IPR045351">
    <property type="entry name" value="DUF6531"/>
</dbReference>
<gene>
    <name evidence="6" type="ORF">ACFP3H_16055</name>
</gene>
<name>A0ABW1JUI0_9NOCA</name>
<organism evidence="6 7">
    <name type="scientific">Nocardia lasii</name>
    <dbReference type="NCBI Taxonomy" id="1616107"/>
    <lineage>
        <taxon>Bacteria</taxon>
        <taxon>Bacillati</taxon>
        <taxon>Actinomycetota</taxon>
        <taxon>Actinomycetes</taxon>
        <taxon>Mycobacteriales</taxon>
        <taxon>Nocardiaceae</taxon>
        <taxon>Nocardia</taxon>
    </lineage>
</organism>
<keyword evidence="1" id="KW-0677">Repeat</keyword>
<feature type="compositionally biased region" description="Polar residues" evidence="2">
    <location>
        <begin position="263"/>
        <end position="288"/>
    </location>
</feature>
<keyword evidence="7" id="KW-1185">Reference proteome</keyword>
<feature type="domain" description="Teneurin-like YD-shell" evidence="5">
    <location>
        <begin position="787"/>
        <end position="949"/>
    </location>
</feature>
<dbReference type="PANTHER" id="PTHR32305:SF15">
    <property type="entry name" value="PROTEIN RHSA-RELATED"/>
    <property type="match status" value="1"/>
</dbReference>
<dbReference type="NCBIfam" id="TIGR03696">
    <property type="entry name" value="Rhs_assc_core"/>
    <property type="match status" value="1"/>
</dbReference>
<dbReference type="Pfam" id="PF18648">
    <property type="entry name" value="ADPRTs_Tse2"/>
    <property type="match status" value="1"/>
</dbReference>
<dbReference type="Pfam" id="PF05593">
    <property type="entry name" value="RHS_repeat"/>
    <property type="match status" value="1"/>
</dbReference>
<feature type="region of interest" description="Disordered" evidence="2">
    <location>
        <begin position="1133"/>
        <end position="1155"/>
    </location>
</feature>
<evidence type="ECO:0000313" key="7">
    <source>
        <dbReference type="Proteomes" id="UP001596223"/>
    </source>
</evidence>
<evidence type="ECO:0000256" key="1">
    <source>
        <dbReference type="ARBA" id="ARBA00022737"/>
    </source>
</evidence>
<dbReference type="InterPro" id="IPR022385">
    <property type="entry name" value="Rhs_assc_core"/>
</dbReference>
<dbReference type="Gene3D" id="2.180.10.10">
    <property type="entry name" value="RHS repeat-associated core"/>
    <property type="match status" value="3"/>
</dbReference>
<dbReference type="EMBL" id="JBHSQN010000010">
    <property type="protein sequence ID" value="MFC6012571.1"/>
    <property type="molecule type" value="Genomic_DNA"/>
</dbReference>
<evidence type="ECO:0000313" key="6">
    <source>
        <dbReference type="EMBL" id="MFC6012571.1"/>
    </source>
</evidence>
<dbReference type="InterPro" id="IPR041018">
    <property type="entry name" value="ADPRTs_Tse2"/>
</dbReference>
<dbReference type="RefSeq" id="WP_378606357.1">
    <property type="nucleotide sequence ID" value="NZ_JBHSQN010000010.1"/>
</dbReference>
<reference evidence="7" key="1">
    <citation type="journal article" date="2019" name="Int. J. Syst. Evol. Microbiol.">
        <title>The Global Catalogue of Microorganisms (GCM) 10K type strain sequencing project: providing services to taxonomists for standard genome sequencing and annotation.</title>
        <authorList>
            <consortium name="The Broad Institute Genomics Platform"/>
            <consortium name="The Broad Institute Genome Sequencing Center for Infectious Disease"/>
            <person name="Wu L."/>
            <person name="Ma J."/>
        </authorList>
    </citation>
    <scope>NUCLEOTIDE SEQUENCE [LARGE SCALE GENOMIC DNA]</scope>
    <source>
        <strain evidence="7">CCUG 36956</strain>
    </source>
</reference>
<proteinExistence type="predicted"/>
<dbReference type="InterPro" id="IPR006530">
    <property type="entry name" value="YD"/>
</dbReference>
<evidence type="ECO:0000259" key="4">
    <source>
        <dbReference type="Pfam" id="PF20148"/>
    </source>
</evidence>
<dbReference type="PANTHER" id="PTHR32305">
    <property type="match status" value="1"/>
</dbReference>
<feature type="region of interest" description="Disordered" evidence="2">
    <location>
        <begin position="1413"/>
        <end position="1433"/>
    </location>
</feature>
<evidence type="ECO:0000259" key="3">
    <source>
        <dbReference type="Pfam" id="PF18648"/>
    </source>
</evidence>
<feature type="domain" description="DUF6531" evidence="4">
    <location>
        <begin position="340"/>
        <end position="412"/>
    </location>
</feature>
<feature type="domain" description="Tse2 ADP-ribosyltransferase toxin" evidence="3">
    <location>
        <begin position="1429"/>
        <end position="1490"/>
    </location>
</feature>
<feature type="region of interest" description="Disordered" evidence="2">
    <location>
        <begin position="249"/>
        <end position="334"/>
    </location>
</feature>
<dbReference type="InterPro" id="IPR031325">
    <property type="entry name" value="RHS_repeat"/>
</dbReference>
<dbReference type="NCBIfam" id="TIGR01643">
    <property type="entry name" value="YD_repeat_2x"/>
    <property type="match status" value="5"/>
</dbReference>
<dbReference type="SUPFAM" id="SSF140453">
    <property type="entry name" value="EsxAB dimer-like"/>
    <property type="match status" value="1"/>
</dbReference>
<sequence>MTNPLIATRQDTTDWSTGISLVSSVTDLSDAINGGSWIETGLGVVGVAAEAVSLVVDPLGTLAGYGVGWLIEHCQPLQDALDWIAGDPAQIEAYAKTWDNVATRINEVGQAQNSAVGADVADWTGLTATAYKSAAANTTNLLTAASSAATAAASAIRMAGGIVAAVREVVRDLVAQTVGRLAVWAAELVFSVGLATPLVAVQATSYIAKTVAMISKLFAKLSKTMNNLKPLLKQLKSSLGDIAKAFKKTPSKTGKNADETAATIPSSTKPADTASTTKQPDTPTNPASTPDAGSKTADGGDTKPASNPVDTAKKDTTLGDQTGATKPDLNKTAKQTIDCGDPVDVATGEFLLPETDVDLPGVLGLVLTRRHRSSYRSGRWFGPSWAATVDMRVVVDQNGAKFVGPDGELWQFPHTAPGLSVAPVHKGIRATMTRTETGQYRVFDPERELTWVFAPSAALGGLDTQLGNIAITEIVDRHHNHVRFHYGPDGAPTQITHSGGYRVGVETFGDRVTGLTVLGTDPDGERISTKVREFSYTAGNLATVTNGVGATTQYRYDPDARLLSWRDSRGTEMHNTYDHTGRVVKQVGTDNILSATFSYEPLPQFRRSRTHHTNSLGAVTIFEFDEDLCLRNVIDPRGATSVTDYNEYRQPVRHIDAYTNTTVYVYNADGDLVLLRRPDQKSITVAYHSPRRPAVVTDVDGTTITRAYDGSGNLSSVTDADGVTTTYTHHPCGAPASITLSTGATTLIEVDGAGLPVRVTETGNAVTSIARDIFGRPITVTDPLGHISTRVYSVEGKLLAHTDAEGATQSWTYDGESNLLTHTNQIGGVTRYTYATFDLVASRQAPDGSVTSYTHDTERRLTSVTNPLGDTWTYEYDPSGNVSVETDYNGSVTRTEHDLLNRPATVTTPTGVQRRHSYDQLGRFVGVSTDTGEWIANTYTPTGQLGRARNGLHDTVTHSVSFDHTPAGRILAQHVDDHTTVNTFDPHGRRTGYTTPAGSVTTYERTPTGRVAALITNGHRFDFTHDPTGRQNSWRSTGIGQHNTYSPTGHTLTRELVALDPTTSTPTTLLERDEYSWRSDGYITAHTTTTPTATRHRAYTLDVIGRITDITTPGIGVTEQYSYDALSNLTTAEIPSSPQPVATEPNPPEPATDPRFEYRNNLLIRAGRTRYHYDPAGRLIRKEKTRLSRKPAIWHYTYNAFDQLTQVTTPTGDHWSYTYDPFGRRTAKHHHKTNTTTRFTWDGVHLTEQTTTTPTTTRTHSWTNHPTTHVPLTQSVDDQFWAIVTNLQGAPTHLADPTTGEITSTATADLWGRTTWTGPDTPHRFQGQQHDPETGLHYNRHRYYDPETAHYITQDPLGLSPAPNPAAYPHNSLNWTDPLGLTPCRTVPTDVHAFGNASAPRPPRVTDFDLADEGDTISPGPSHGASTFDDPNGKPVKGHYWSLPEGTELPDGLAVRADGRDVGGTMFPGHHTIYATREMTVTEFRELFASLPWQYGGKIK</sequence>
<feature type="domain" description="Teneurin-like YD-shell" evidence="5">
    <location>
        <begin position="1081"/>
        <end position="1355"/>
    </location>
</feature>
<dbReference type="Proteomes" id="UP001596223">
    <property type="component" value="Unassembled WGS sequence"/>
</dbReference>
<dbReference type="InterPro" id="IPR036689">
    <property type="entry name" value="ESAT-6-like_sf"/>
</dbReference>
<evidence type="ECO:0000256" key="2">
    <source>
        <dbReference type="SAM" id="MobiDB-lite"/>
    </source>
</evidence>
<protein>
    <submittedName>
        <fullName evidence="6">DUF6531 domain-containing protein</fullName>
    </submittedName>
</protein>
<accession>A0ABW1JUI0</accession>
<dbReference type="Pfam" id="PF20148">
    <property type="entry name" value="DUF6531"/>
    <property type="match status" value="1"/>
</dbReference>
<dbReference type="Pfam" id="PF25023">
    <property type="entry name" value="TEN_YD-shell"/>
    <property type="match status" value="2"/>
</dbReference>
<dbReference type="PRINTS" id="PR00394">
    <property type="entry name" value="RHSPROTEIN"/>
</dbReference>
<dbReference type="InterPro" id="IPR056823">
    <property type="entry name" value="TEN-like_YD-shell"/>
</dbReference>
<comment type="caution">
    <text evidence="6">The sequence shown here is derived from an EMBL/GenBank/DDBJ whole genome shotgun (WGS) entry which is preliminary data.</text>
</comment>
<dbReference type="InterPro" id="IPR050708">
    <property type="entry name" value="T6SS_VgrG/RHS"/>
</dbReference>
<evidence type="ECO:0000259" key="5">
    <source>
        <dbReference type="Pfam" id="PF25023"/>
    </source>
</evidence>